<evidence type="ECO:0000256" key="1">
    <source>
        <dbReference type="SAM" id="Phobius"/>
    </source>
</evidence>
<evidence type="ECO:0000313" key="3">
    <source>
        <dbReference type="Proteomes" id="UP000244336"/>
    </source>
</evidence>
<dbReference type="AlphaFoldDB" id="A0A2T7CKT3"/>
<name>A0A2T7CKT3_9POAL</name>
<reference evidence="2 3" key="1">
    <citation type="submission" date="2018-04" db="EMBL/GenBank/DDBJ databases">
        <title>WGS assembly of Panicum hallii var. hallii HAL2.</title>
        <authorList>
            <person name="Lovell J."/>
            <person name="Jenkins J."/>
            <person name="Lowry D."/>
            <person name="Mamidi S."/>
            <person name="Sreedasyam A."/>
            <person name="Weng X."/>
            <person name="Barry K."/>
            <person name="Bonette J."/>
            <person name="Campitelli B."/>
            <person name="Daum C."/>
            <person name="Gordon S."/>
            <person name="Gould B."/>
            <person name="Lipzen A."/>
            <person name="MacQueen A."/>
            <person name="Palacio-Mejia J."/>
            <person name="Plott C."/>
            <person name="Shakirov E."/>
            <person name="Shu S."/>
            <person name="Yoshinaga Y."/>
            <person name="Zane M."/>
            <person name="Rokhsar D."/>
            <person name="Grimwood J."/>
            <person name="Schmutz J."/>
            <person name="Juenger T."/>
        </authorList>
    </citation>
    <scope>NUCLEOTIDE SEQUENCE [LARGE SCALE GENOMIC DNA]</scope>
    <source>
        <strain evidence="3">cv. HAL2</strain>
    </source>
</reference>
<protein>
    <submittedName>
        <fullName evidence="2">Uncharacterized protein</fullName>
    </submittedName>
</protein>
<keyword evidence="3" id="KW-1185">Reference proteome</keyword>
<keyword evidence="1" id="KW-0812">Transmembrane</keyword>
<dbReference type="Gramene" id="PUZ43950">
    <property type="protein sequence ID" value="PUZ43950"/>
    <property type="gene ID" value="GQ55_8G048500"/>
</dbReference>
<organism evidence="2 3">
    <name type="scientific">Panicum hallii var. hallii</name>
    <dbReference type="NCBI Taxonomy" id="1504633"/>
    <lineage>
        <taxon>Eukaryota</taxon>
        <taxon>Viridiplantae</taxon>
        <taxon>Streptophyta</taxon>
        <taxon>Embryophyta</taxon>
        <taxon>Tracheophyta</taxon>
        <taxon>Spermatophyta</taxon>
        <taxon>Magnoliopsida</taxon>
        <taxon>Liliopsida</taxon>
        <taxon>Poales</taxon>
        <taxon>Poaceae</taxon>
        <taxon>PACMAD clade</taxon>
        <taxon>Panicoideae</taxon>
        <taxon>Panicodae</taxon>
        <taxon>Paniceae</taxon>
        <taxon>Panicinae</taxon>
        <taxon>Panicum</taxon>
        <taxon>Panicum sect. Panicum</taxon>
    </lineage>
</organism>
<keyword evidence="1" id="KW-0472">Membrane</keyword>
<dbReference type="EMBL" id="CM009756">
    <property type="protein sequence ID" value="PUZ43950.1"/>
    <property type="molecule type" value="Genomic_DNA"/>
</dbReference>
<dbReference type="Proteomes" id="UP000244336">
    <property type="component" value="Chromosome 8"/>
</dbReference>
<evidence type="ECO:0000313" key="2">
    <source>
        <dbReference type="EMBL" id="PUZ43950.1"/>
    </source>
</evidence>
<feature type="transmembrane region" description="Helical" evidence="1">
    <location>
        <begin position="40"/>
        <end position="60"/>
    </location>
</feature>
<proteinExistence type="predicted"/>
<gene>
    <name evidence="2" type="ORF">GQ55_8G048500</name>
</gene>
<sequence length="71" mass="8036">MGSASCFVSFPSLPPFPFFAPRRWRCLCTRSSTLVRLRTSMLLIILFLESDTLAVLYWLGTVSLTVTHVKP</sequence>
<keyword evidence="1" id="KW-1133">Transmembrane helix</keyword>
<accession>A0A2T7CKT3</accession>